<dbReference type="PANTHER" id="PTHR19229">
    <property type="entry name" value="ATP-BINDING CASSETTE TRANSPORTER SUBFAMILY A ABCA"/>
    <property type="match status" value="1"/>
</dbReference>
<protein>
    <recommendedName>
        <fullName evidence="9">ABC-2 type transporter transmembrane domain-containing protein</fullName>
    </recommendedName>
</protein>
<name>X6NI22_RETFI</name>
<dbReference type="AlphaFoldDB" id="X6NI22"/>
<dbReference type="PANTHER" id="PTHR19229:SF36">
    <property type="entry name" value="ATP-BINDING CASSETTE SUB-FAMILY A MEMBER 2"/>
    <property type="match status" value="1"/>
</dbReference>
<feature type="domain" description="ABC-2 type transporter transmembrane" evidence="9">
    <location>
        <begin position="330"/>
        <end position="487"/>
    </location>
</feature>
<dbReference type="EMBL" id="ASPP01008181">
    <property type="protein sequence ID" value="ETO25955.1"/>
    <property type="molecule type" value="Genomic_DNA"/>
</dbReference>
<dbReference type="OrthoDB" id="8061355at2759"/>
<keyword evidence="4" id="KW-0677">Repeat</keyword>
<dbReference type="InterPro" id="IPR013525">
    <property type="entry name" value="ABC2_TM"/>
</dbReference>
<evidence type="ECO:0000256" key="5">
    <source>
        <dbReference type="ARBA" id="ARBA00022989"/>
    </source>
</evidence>
<evidence type="ECO:0000256" key="8">
    <source>
        <dbReference type="SAM" id="Phobius"/>
    </source>
</evidence>
<dbReference type="GO" id="GO:0005319">
    <property type="term" value="F:lipid transporter activity"/>
    <property type="evidence" value="ECO:0007669"/>
    <property type="project" value="TreeGrafter"/>
</dbReference>
<feature type="region of interest" description="Disordered" evidence="7">
    <location>
        <begin position="62"/>
        <end position="92"/>
    </location>
</feature>
<feature type="transmembrane region" description="Helical" evidence="8">
    <location>
        <begin position="304"/>
        <end position="329"/>
    </location>
</feature>
<feature type="transmembrane region" description="Helical" evidence="8">
    <location>
        <begin position="449"/>
        <end position="472"/>
    </location>
</feature>
<reference evidence="10 11" key="1">
    <citation type="journal article" date="2013" name="Curr. Biol.">
        <title>The Genome of the Foraminiferan Reticulomyxa filosa.</title>
        <authorList>
            <person name="Glockner G."/>
            <person name="Hulsmann N."/>
            <person name="Schleicher M."/>
            <person name="Noegel A.A."/>
            <person name="Eichinger L."/>
            <person name="Gallinger C."/>
            <person name="Pawlowski J."/>
            <person name="Sierra R."/>
            <person name="Euteneuer U."/>
            <person name="Pillet L."/>
            <person name="Moustafa A."/>
            <person name="Platzer M."/>
            <person name="Groth M."/>
            <person name="Szafranski K."/>
            <person name="Schliwa M."/>
        </authorList>
    </citation>
    <scope>NUCLEOTIDE SEQUENCE [LARGE SCALE GENOMIC DNA]</scope>
</reference>
<keyword evidence="5 8" id="KW-1133">Transmembrane helix</keyword>
<evidence type="ECO:0000256" key="2">
    <source>
        <dbReference type="ARBA" id="ARBA00022448"/>
    </source>
</evidence>
<accession>X6NI22</accession>
<evidence type="ECO:0000256" key="4">
    <source>
        <dbReference type="ARBA" id="ARBA00022737"/>
    </source>
</evidence>
<evidence type="ECO:0000256" key="3">
    <source>
        <dbReference type="ARBA" id="ARBA00022692"/>
    </source>
</evidence>
<dbReference type="Pfam" id="PF12698">
    <property type="entry name" value="ABC2_membrane_3"/>
    <property type="match status" value="1"/>
</dbReference>
<gene>
    <name evidence="10" type="ORF">RFI_11183</name>
</gene>
<feature type="compositionally biased region" description="Basic residues" evidence="7">
    <location>
        <begin position="62"/>
        <end position="74"/>
    </location>
</feature>
<organism evidence="10 11">
    <name type="scientific">Reticulomyxa filosa</name>
    <dbReference type="NCBI Taxonomy" id="46433"/>
    <lineage>
        <taxon>Eukaryota</taxon>
        <taxon>Sar</taxon>
        <taxon>Rhizaria</taxon>
        <taxon>Retaria</taxon>
        <taxon>Foraminifera</taxon>
        <taxon>Monothalamids</taxon>
        <taxon>Reticulomyxidae</taxon>
        <taxon>Reticulomyxa</taxon>
    </lineage>
</organism>
<keyword evidence="3 8" id="KW-0812">Transmembrane</keyword>
<evidence type="ECO:0000313" key="11">
    <source>
        <dbReference type="Proteomes" id="UP000023152"/>
    </source>
</evidence>
<feature type="transmembrane region" description="Helical" evidence="8">
    <location>
        <begin position="377"/>
        <end position="404"/>
    </location>
</feature>
<keyword evidence="2" id="KW-0813">Transport</keyword>
<dbReference type="Proteomes" id="UP000023152">
    <property type="component" value="Unassembled WGS sequence"/>
</dbReference>
<evidence type="ECO:0000256" key="7">
    <source>
        <dbReference type="SAM" id="MobiDB-lite"/>
    </source>
</evidence>
<dbReference type="InterPro" id="IPR026082">
    <property type="entry name" value="ABCA"/>
</dbReference>
<feature type="transmembrane region" description="Helical" evidence="8">
    <location>
        <begin position="335"/>
        <end position="356"/>
    </location>
</feature>
<keyword evidence="11" id="KW-1185">Reference proteome</keyword>
<dbReference type="GO" id="GO:0140359">
    <property type="term" value="F:ABC-type transporter activity"/>
    <property type="evidence" value="ECO:0007669"/>
    <property type="project" value="InterPro"/>
</dbReference>
<evidence type="ECO:0000256" key="1">
    <source>
        <dbReference type="ARBA" id="ARBA00004141"/>
    </source>
</evidence>
<proteinExistence type="predicted"/>
<comment type="caution">
    <text evidence="10">The sequence shown here is derived from an EMBL/GenBank/DDBJ whole genome shotgun (WGS) entry which is preliminary data.</text>
</comment>
<dbReference type="GO" id="GO:0016020">
    <property type="term" value="C:membrane"/>
    <property type="evidence" value="ECO:0007669"/>
    <property type="project" value="UniProtKB-SubCell"/>
</dbReference>
<evidence type="ECO:0000256" key="6">
    <source>
        <dbReference type="ARBA" id="ARBA00023136"/>
    </source>
</evidence>
<evidence type="ECO:0000259" key="9">
    <source>
        <dbReference type="Pfam" id="PF12698"/>
    </source>
</evidence>
<evidence type="ECO:0000313" key="10">
    <source>
        <dbReference type="EMBL" id="ETO25955.1"/>
    </source>
</evidence>
<comment type="subcellular location">
    <subcellularLocation>
        <location evidence="1">Membrane</location>
        <topology evidence="1">Multi-pass membrane protein</topology>
    </subcellularLocation>
</comment>
<keyword evidence="6 8" id="KW-0472">Membrane</keyword>
<sequence length="492" mass="57695">MGPFFFLPNICKVLINCLESKYFFYGTRARYDIFDGFRKSDLGTMPAIDLEKLSFKIRGVKKQKTKNKKQKTKTNKQTLETPKKTNNGQIANDNMCNAINETLSGEYYSSERISKEWTIPKTIVLIDEEGDWNKGNEEGIKELMEALYVYAKENKNKDLSVWRGNFSSDKDLNEYMTSTSMRSADEPMYGITIHEWSDQNSSDPNKKIDYCIRMNTQYVVNTNLPVTSSSNQQMSLSSSVDYSRYFIPFQSWLDLFFCNFFQGNQTQRPHQCEQYFQANTSAIQYSHQPFWIGPRVSKPFYGQFCVCVCVCVKMLVFCFVLFCFVICANDKLEEFAYYRVIPFYVVMSFVLPWSYWIHDIVEEKSHKIKEGMKMMGLCQFAFWLSWFVTHFIFVFVNCAIMIIIQAYVCMFFFFPPHVINPIYAYMYIHIRIYYIIRLFVVFDKTSISVLFVLYLSFGLSMTALAILLTTFFDNPKTASLTLFLFPYSLLIV</sequence>